<dbReference type="FunFam" id="3.30.40.10:FF:000226">
    <property type="entry name" value="E3 ubiquitin ligase BIG BROTHER"/>
    <property type="match status" value="1"/>
</dbReference>
<dbReference type="Proteomes" id="UP001415857">
    <property type="component" value="Unassembled WGS sequence"/>
</dbReference>
<feature type="compositionally biased region" description="Basic and acidic residues" evidence="2">
    <location>
        <begin position="494"/>
        <end position="527"/>
    </location>
</feature>
<feature type="region of interest" description="Disordered" evidence="2">
    <location>
        <begin position="600"/>
        <end position="619"/>
    </location>
</feature>
<dbReference type="EMBL" id="JBBPBK010000006">
    <property type="protein sequence ID" value="KAK9283048.1"/>
    <property type="molecule type" value="Genomic_DNA"/>
</dbReference>
<keyword evidence="1" id="KW-0862">Zinc</keyword>
<evidence type="ECO:0000256" key="1">
    <source>
        <dbReference type="PROSITE-ProRule" id="PRU00175"/>
    </source>
</evidence>
<feature type="compositionally biased region" description="Low complexity" evidence="2">
    <location>
        <begin position="332"/>
        <end position="346"/>
    </location>
</feature>
<feature type="region of interest" description="Disordered" evidence="2">
    <location>
        <begin position="328"/>
        <end position="404"/>
    </location>
</feature>
<organism evidence="4 5">
    <name type="scientific">Liquidambar formosana</name>
    <name type="common">Formosan gum</name>
    <dbReference type="NCBI Taxonomy" id="63359"/>
    <lineage>
        <taxon>Eukaryota</taxon>
        <taxon>Viridiplantae</taxon>
        <taxon>Streptophyta</taxon>
        <taxon>Embryophyta</taxon>
        <taxon>Tracheophyta</taxon>
        <taxon>Spermatophyta</taxon>
        <taxon>Magnoliopsida</taxon>
        <taxon>eudicotyledons</taxon>
        <taxon>Gunneridae</taxon>
        <taxon>Pentapetalae</taxon>
        <taxon>Saxifragales</taxon>
        <taxon>Altingiaceae</taxon>
        <taxon>Liquidambar</taxon>
    </lineage>
</organism>
<reference evidence="4 5" key="1">
    <citation type="journal article" date="2024" name="Plant J.">
        <title>Genome sequences and population genomics reveal climatic adaptation and genomic divergence between two closely related sweetgum species.</title>
        <authorList>
            <person name="Xu W.Q."/>
            <person name="Ren C.Q."/>
            <person name="Zhang X.Y."/>
            <person name="Comes H.P."/>
            <person name="Liu X.H."/>
            <person name="Li Y.G."/>
            <person name="Kettle C.J."/>
            <person name="Jalonen R."/>
            <person name="Gaisberger H."/>
            <person name="Ma Y.Z."/>
            <person name="Qiu Y.X."/>
        </authorList>
    </citation>
    <scope>NUCLEOTIDE SEQUENCE [LARGE SCALE GENOMIC DNA]</scope>
    <source>
        <strain evidence="4">Hangzhou</strain>
    </source>
</reference>
<feature type="compositionally biased region" description="Polar residues" evidence="2">
    <location>
        <begin position="387"/>
        <end position="401"/>
    </location>
</feature>
<dbReference type="GO" id="GO:0008270">
    <property type="term" value="F:zinc ion binding"/>
    <property type="evidence" value="ECO:0007669"/>
    <property type="project" value="UniProtKB-KW"/>
</dbReference>
<feature type="domain" description="RING-type" evidence="3">
    <location>
        <begin position="193"/>
        <end position="234"/>
    </location>
</feature>
<feature type="region of interest" description="Disordered" evidence="2">
    <location>
        <begin position="494"/>
        <end position="537"/>
    </location>
</feature>
<dbReference type="AlphaFoldDB" id="A0AAP0RRX5"/>
<evidence type="ECO:0000313" key="5">
    <source>
        <dbReference type="Proteomes" id="UP001415857"/>
    </source>
</evidence>
<dbReference type="PANTHER" id="PTHR36373:SF1">
    <property type="entry name" value="EXPRESSED PROTEIN"/>
    <property type="match status" value="1"/>
</dbReference>
<name>A0AAP0RRX5_LIQFO</name>
<keyword evidence="5" id="KW-1185">Reference proteome</keyword>
<sequence length="644" mass="73268">MNGNRQMEVHYINTGCPYTVTESFMDFFEGLTHVPVNYAHAQPMHDQENVYWSMNTNSYKFELSAPGSTYYGSYEVNDHLPQMDVSRSAWEYPSTMEIEESTTMDMQSGEDAAAGLHAIPEECIPSHHNASSSQVVWQDNIDPDSMTYEELLDLGEAVGTQSRGLSQELIGLLPTSRYKARGFFLRKKSRERCVICQMRYKRGARQIKLPCKHVYHTECITKWLSINKICPVCNVEHRHGTGLVVWNETYWYHGLIYRLKRKEVLYSRGIHIDRTLCIKTVKDVLKRSDDLYEHLSAPKWVDFSAPDEPADDEAWFCKPDCKHPKTVDDFPKAAPAPKVNPPSSANVCEILPLGDRNRRDAKLKRRGLPQSSVSSNNDPKFNEDSENQNPNLSTPPNQQAKSLKAAIKSSMENKKLIGNSVNSMQNDETPRLKSTLSARNLFAGKDILNQITEFCSELKKIATRGKERDNVEKMSVNRCPMGVKKELVKEVHGDDLGDLDGRERDRKPLLDEGKENSEAIEKSNVKEKQRRKKRADEAENIPISVDIKNIRHKEENLLQIRTNPPSPQCFSAVRGPTRTTPTKFSRAKPLERGILQEVQQSNKEVRKEEPGDKGNNGRSVSIVAEKEARTLDVFWFLKPCTLAS</sequence>
<keyword evidence="1" id="KW-0479">Metal-binding</keyword>
<dbReference type="InterPro" id="IPR001841">
    <property type="entry name" value="Znf_RING"/>
</dbReference>
<keyword evidence="1" id="KW-0863">Zinc-finger</keyword>
<dbReference type="PANTHER" id="PTHR36373">
    <property type="entry name" value="EXPRESSED PROTEIN"/>
    <property type="match status" value="1"/>
</dbReference>
<dbReference type="SUPFAM" id="SSF57850">
    <property type="entry name" value="RING/U-box"/>
    <property type="match status" value="1"/>
</dbReference>
<evidence type="ECO:0000259" key="3">
    <source>
        <dbReference type="PROSITE" id="PS50089"/>
    </source>
</evidence>
<feature type="compositionally biased region" description="Basic and acidic residues" evidence="2">
    <location>
        <begin position="603"/>
        <end position="612"/>
    </location>
</feature>
<evidence type="ECO:0000256" key="2">
    <source>
        <dbReference type="SAM" id="MobiDB-lite"/>
    </source>
</evidence>
<proteinExistence type="predicted"/>
<dbReference type="Pfam" id="PF13639">
    <property type="entry name" value="zf-RING_2"/>
    <property type="match status" value="1"/>
</dbReference>
<gene>
    <name evidence="4" type="ORF">L1049_011276</name>
</gene>
<dbReference type="Gene3D" id="3.30.40.10">
    <property type="entry name" value="Zinc/RING finger domain, C3HC4 (zinc finger)"/>
    <property type="match status" value="1"/>
</dbReference>
<dbReference type="SMART" id="SM00184">
    <property type="entry name" value="RING"/>
    <property type="match status" value="1"/>
</dbReference>
<comment type="caution">
    <text evidence="4">The sequence shown here is derived from an EMBL/GenBank/DDBJ whole genome shotgun (WGS) entry which is preliminary data.</text>
</comment>
<dbReference type="PROSITE" id="PS50089">
    <property type="entry name" value="ZF_RING_2"/>
    <property type="match status" value="1"/>
</dbReference>
<dbReference type="InterPro" id="IPR013083">
    <property type="entry name" value="Znf_RING/FYVE/PHD"/>
</dbReference>
<evidence type="ECO:0000313" key="4">
    <source>
        <dbReference type="EMBL" id="KAK9283048.1"/>
    </source>
</evidence>
<protein>
    <recommendedName>
        <fullName evidence="3">RING-type domain-containing protein</fullName>
    </recommendedName>
</protein>
<accession>A0AAP0RRX5</accession>
<feature type="compositionally biased region" description="Polar residues" evidence="2">
    <location>
        <begin position="369"/>
        <end position="379"/>
    </location>
</feature>